<feature type="transmembrane region" description="Helical" evidence="12">
    <location>
        <begin position="332"/>
        <end position="351"/>
    </location>
</feature>
<dbReference type="AlphaFoldDB" id="A0ABD5XZ60"/>
<dbReference type="PANTHER" id="PTHR43221">
    <property type="entry name" value="PROTEASE HTPX"/>
    <property type="match status" value="1"/>
</dbReference>
<evidence type="ECO:0000256" key="4">
    <source>
        <dbReference type="ARBA" id="ARBA00022692"/>
    </source>
</evidence>
<evidence type="ECO:0000256" key="9">
    <source>
        <dbReference type="ARBA" id="ARBA00023049"/>
    </source>
</evidence>
<dbReference type="GO" id="GO:0008237">
    <property type="term" value="F:metallopeptidase activity"/>
    <property type="evidence" value="ECO:0007669"/>
    <property type="project" value="UniProtKB-KW"/>
</dbReference>
<organism evidence="14 15">
    <name type="scientific">Halosimplex aquaticum</name>
    <dbReference type="NCBI Taxonomy" id="3026162"/>
    <lineage>
        <taxon>Archaea</taxon>
        <taxon>Methanobacteriati</taxon>
        <taxon>Methanobacteriota</taxon>
        <taxon>Stenosarchaea group</taxon>
        <taxon>Halobacteria</taxon>
        <taxon>Halobacteriales</taxon>
        <taxon>Haloarculaceae</taxon>
        <taxon>Halosimplex</taxon>
    </lineage>
</organism>
<dbReference type="GeneID" id="78819533"/>
<keyword evidence="5" id="KW-0479">Metal-binding</keyword>
<keyword evidence="4 12" id="KW-0812">Transmembrane</keyword>
<keyword evidence="8 12" id="KW-1133">Transmembrane helix</keyword>
<reference evidence="14 15" key="1">
    <citation type="journal article" date="2019" name="Int. J. Syst. Evol. Microbiol.">
        <title>The Global Catalogue of Microorganisms (GCM) 10K type strain sequencing project: providing services to taxonomists for standard genome sequencing and annotation.</title>
        <authorList>
            <consortium name="The Broad Institute Genomics Platform"/>
            <consortium name="The Broad Institute Genome Sequencing Center for Infectious Disease"/>
            <person name="Wu L."/>
            <person name="Ma J."/>
        </authorList>
    </citation>
    <scope>NUCLEOTIDE SEQUENCE [LARGE SCALE GENOMIC DNA]</scope>
    <source>
        <strain evidence="14 15">XZYJT29</strain>
    </source>
</reference>
<dbReference type="RefSeq" id="WP_274324876.1">
    <property type="nucleotide sequence ID" value="NZ_CP118158.1"/>
</dbReference>
<evidence type="ECO:0000259" key="13">
    <source>
        <dbReference type="Pfam" id="PF01435"/>
    </source>
</evidence>
<protein>
    <submittedName>
        <fullName evidence="14">M48 family metalloprotease</fullName>
        <ecNumber evidence="14">3.4.24.-</ecNumber>
    </submittedName>
</protein>
<evidence type="ECO:0000256" key="5">
    <source>
        <dbReference type="ARBA" id="ARBA00022723"/>
    </source>
</evidence>
<dbReference type="Proteomes" id="UP001596432">
    <property type="component" value="Unassembled WGS sequence"/>
</dbReference>
<keyword evidence="3" id="KW-0645">Protease</keyword>
<keyword evidence="15" id="KW-1185">Reference proteome</keyword>
<evidence type="ECO:0000256" key="8">
    <source>
        <dbReference type="ARBA" id="ARBA00022989"/>
    </source>
</evidence>
<comment type="cofactor">
    <cofactor evidence="1">
        <name>Zn(2+)</name>
        <dbReference type="ChEBI" id="CHEBI:29105"/>
    </cofactor>
</comment>
<keyword evidence="7" id="KW-0862">Zinc</keyword>
<evidence type="ECO:0000313" key="14">
    <source>
        <dbReference type="EMBL" id="MFC7139281.1"/>
    </source>
</evidence>
<accession>A0ABD5XZ60</accession>
<dbReference type="GO" id="GO:0046872">
    <property type="term" value="F:metal ion binding"/>
    <property type="evidence" value="ECO:0007669"/>
    <property type="project" value="UniProtKB-KW"/>
</dbReference>
<evidence type="ECO:0000256" key="10">
    <source>
        <dbReference type="ARBA" id="ARBA00023136"/>
    </source>
</evidence>
<evidence type="ECO:0000256" key="12">
    <source>
        <dbReference type="SAM" id="Phobius"/>
    </source>
</evidence>
<comment type="caution">
    <text evidence="14">The sequence shown here is derived from an EMBL/GenBank/DDBJ whole genome shotgun (WGS) entry which is preliminary data.</text>
</comment>
<keyword evidence="9 14" id="KW-0482">Metalloprotease</keyword>
<dbReference type="PANTHER" id="PTHR43221:SF2">
    <property type="entry name" value="PROTEASE HTPX HOMOLOG"/>
    <property type="match status" value="1"/>
</dbReference>
<sequence length="582" mass="61884">MESRLVAAGVAALVCATVFLSVGVASVHGQGAGESLTIPSEDAVLVDIRPSGDDTVTVFLPVRSTDDPEAAAGRLADDASIPVHEVSTRQVDARISQYVNGQLVEGGELYRTEIRTEVDARTGPLSGAVPSEALAGVAPTDAPTFVVDVPPGTTVSQGSVRSRSLWNARYELTHADVRGEDAITYRFPIGTINALAALLVLSSGGTYAVVRYRARSIADGPEPAADRVHAVRKTRANAVLLGSAAAAGIVLWLGSQSLVSLVADAFLPAVPTGAWVSASQWAVGLAPFICAVWLSTAFATEPVVRDLVDARYSPLASLADWGKSALYRLGRYWAAGVVLLTLAPAIVQWPLLGGLVVSLLVAVDQFLRPLAIRAFDDTGAVTAEVGREVTEFCDRQDVSVRGIRLLDTGDARHADAVITGFAGYYWVFLTDDLLAEFDAEEIRALVAHELGHVKRRHLRNQVLFTLGYWALAFAAVVKVSLGLWAFLAPAWVYQYALRWLARGQEYRADEYAAAATSPGVYARALERVGAVNFARRNGGIAHNYGAVPPSIDDRVARVREGGESAEKAGEETQSTAASVARE</sequence>
<dbReference type="GO" id="GO:0006508">
    <property type="term" value="P:proteolysis"/>
    <property type="evidence" value="ECO:0007669"/>
    <property type="project" value="UniProtKB-KW"/>
</dbReference>
<feature type="transmembrane region" description="Helical" evidence="12">
    <location>
        <begin position="468"/>
        <end position="493"/>
    </location>
</feature>
<dbReference type="EMBL" id="JBHTAS010000001">
    <property type="protein sequence ID" value="MFC7139281.1"/>
    <property type="molecule type" value="Genomic_DNA"/>
</dbReference>
<dbReference type="Pfam" id="PF01435">
    <property type="entry name" value="Peptidase_M48"/>
    <property type="match status" value="1"/>
</dbReference>
<evidence type="ECO:0000256" key="2">
    <source>
        <dbReference type="ARBA" id="ARBA00022475"/>
    </source>
</evidence>
<evidence type="ECO:0000256" key="3">
    <source>
        <dbReference type="ARBA" id="ARBA00022670"/>
    </source>
</evidence>
<gene>
    <name evidence="14" type="ORF">ACFQMA_05440</name>
</gene>
<name>A0ABD5XZ60_9EURY</name>
<feature type="transmembrane region" description="Helical" evidence="12">
    <location>
        <begin position="274"/>
        <end position="295"/>
    </location>
</feature>
<keyword evidence="10 12" id="KW-0472">Membrane</keyword>
<dbReference type="InterPro" id="IPR050083">
    <property type="entry name" value="HtpX_protease"/>
</dbReference>
<feature type="transmembrane region" description="Helical" evidence="12">
    <location>
        <begin position="187"/>
        <end position="210"/>
    </location>
</feature>
<feature type="compositionally biased region" description="Polar residues" evidence="11">
    <location>
        <begin position="572"/>
        <end position="582"/>
    </location>
</feature>
<evidence type="ECO:0000256" key="1">
    <source>
        <dbReference type="ARBA" id="ARBA00001947"/>
    </source>
</evidence>
<feature type="compositionally biased region" description="Basic and acidic residues" evidence="11">
    <location>
        <begin position="559"/>
        <end position="570"/>
    </location>
</feature>
<feature type="domain" description="Peptidase M48" evidence="13">
    <location>
        <begin position="410"/>
        <end position="560"/>
    </location>
</feature>
<keyword evidence="2" id="KW-1003">Cell membrane</keyword>
<dbReference type="EC" id="3.4.24.-" evidence="14"/>
<dbReference type="Gene3D" id="3.30.2010.10">
    <property type="entry name" value="Metalloproteases ('zincins'), catalytic domain"/>
    <property type="match status" value="1"/>
</dbReference>
<evidence type="ECO:0000256" key="6">
    <source>
        <dbReference type="ARBA" id="ARBA00022801"/>
    </source>
</evidence>
<feature type="transmembrane region" description="Helical" evidence="12">
    <location>
        <begin position="236"/>
        <end position="254"/>
    </location>
</feature>
<proteinExistence type="predicted"/>
<evidence type="ECO:0000256" key="7">
    <source>
        <dbReference type="ARBA" id="ARBA00022833"/>
    </source>
</evidence>
<feature type="region of interest" description="Disordered" evidence="11">
    <location>
        <begin position="559"/>
        <end position="582"/>
    </location>
</feature>
<evidence type="ECO:0000256" key="11">
    <source>
        <dbReference type="SAM" id="MobiDB-lite"/>
    </source>
</evidence>
<keyword evidence="6 14" id="KW-0378">Hydrolase</keyword>
<dbReference type="InterPro" id="IPR001915">
    <property type="entry name" value="Peptidase_M48"/>
</dbReference>
<evidence type="ECO:0000313" key="15">
    <source>
        <dbReference type="Proteomes" id="UP001596432"/>
    </source>
</evidence>